<sequence length="252" mass="28021">MISEKRHEMILSELRNKEFLTLQELVDHTGSSASTVRRDLSKLQQMGKLSRVHGGAALNQSVVTEAKLADKRTRNLQEKQEIARQAAEYVEDNDCIFLDAGSTTLEMIPFIKANNVTVVTNGLTHVEELLKYGFKTLTLGGEVKATTLATVGVNALETLKKYRFDKAFIGINGLDLHHGLTTPDEQEALIKSYAIDFSFHTYVLADYTKYDKVYFATVPTTSSVSVIVSEQITALHAFQSYAQQYHLIGGLS</sequence>
<evidence type="ECO:0000313" key="6">
    <source>
        <dbReference type="EMBL" id="POA09372.1"/>
    </source>
</evidence>
<dbReference type="PROSITE" id="PS00894">
    <property type="entry name" value="HTH_DEOR_1"/>
    <property type="match status" value="1"/>
</dbReference>
<keyword evidence="7" id="KW-1185">Reference proteome</keyword>
<evidence type="ECO:0000256" key="4">
    <source>
        <dbReference type="ARBA" id="ARBA00023163"/>
    </source>
</evidence>
<dbReference type="InterPro" id="IPR036390">
    <property type="entry name" value="WH_DNA-bd_sf"/>
</dbReference>
<dbReference type="PROSITE" id="PS51000">
    <property type="entry name" value="HTH_DEOR_2"/>
    <property type="match status" value="1"/>
</dbReference>
<name>A0A2K4FDE7_9STAP</name>
<keyword evidence="4" id="KW-0804">Transcription</keyword>
<proteinExistence type="predicted"/>
<evidence type="ECO:0000313" key="7">
    <source>
        <dbReference type="Proteomes" id="UP000242712"/>
    </source>
</evidence>
<dbReference type="InterPro" id="IPR036388">
    <property type="entry name" value="WH-like_DNA-bd_sf"/>
</dbReference>
<dbReference type="GO" id="GO:0003700">
    <property type="term" value="F:DNA-binding transcription factor activity"/>
    <property type="evidence" value="ECO:0007669"/>
    <property type="project" value="InterPro"/>
</dbReference>
<keyword evidence="1" id="KW-0423">Lactose metabolism</keyword>
<dbReference type="PANTHER" id="PTHR30363">
    <property type="entry name" value="HTH-TYPE TRANSCRIPTIONAL REGULATOR SRLR-RELATED"/>
    <property type="match status" value="1"/>
</dbReference>
<dbReference type="InterPro" id="IPR037171">
    <property type="entry name" value="NagB/RpiA_transferase-like"/>
</dbReference>
<keyword evidence="3" id="KW-0238">DNA-binding</keyword>
<evidence type="ECO:0000259" key="5">
    <source>
        <dbReference type="PROSITE" id="PS51000"/>
    </source>
</evidence>
<evidence type="ECO:0000256" key="3">
    <source>
        <dbReference type="ARBA" id="ARBA00023125"/>
    </source>
</evidence>
<dbReference type="AlphaFoldDB" id="A0A2K4FDE7"/>
<dbReference type="Gene3D" id="3.40.50.1360">
    <property type="match status" value="1"/>
</dbReference>
<dbReference type="GO" id="GO:0005988">
    <property type="term" value="P:lactose metabolic process"/>
    <property type="evidence" value="ECO:0007669"/>
    <property type="project" value="UniProtKB-KW"/>
</dbReference>
<feature type="domain" description="HTH deoR-type" evidence="5">
    <location>
        <begin position="3"/>
        <end position="58"/>
    </location>
</feature>
<dbReference type="Pfam" id="PF08220">
    <property type="entry name" value="HTH_DeoR"/>
    <property type="match status" value="1"/>
</dbReference>
<gene>
    <name evidence="6" type="ORF">CD039_01020</name>
</gene>
<dbReference type="EMBL" id="PPPX01000001">
    <property type="protein sequence ID" value="POA09372.1"/>
    <property type="molecule type" value="Genomic_DNA"/>
</dbReference>
<comment type="caution">
    <text evidence="6">The sequence shown here is derived from an EMBL/GenBank/DDBJ whole genome shotgun (WGS) entry which is preliminary data.</text>
</comment>
<accession>A0A2K4FDE7</accession>
<dbReference type="InterPro" id="IPR014036">
    <property type="entry name" value="DeoR-like_C"/>
</dbReference>
<reference evidence="6 7" key="1">
    <citation type="submission" date="2017-08" db="EMBL/GenBank/DDBJ databases">
        <title>Draft genome sequences of 64 type strains of genus Staph aureus.</title>
        <authorList>
            <person name="Cole K."/>
            <person name="Golubchik T."/>
            <person name="Russell J."/>
            <person name="Foster D."/>
            <person name="Llewelyn M."/>
            <person name="Wilson D."/>
            <person name="Crook D."/>
            <person name="Paul J."/>
        </authorList>
    </citation>
    <scope>NUCLEOTIDE SEQUENCE [LARGE SCALE GENOMIC DNA]</scope>
    <source>
        <strain evidence="6 7">DSM 29875</strain>
    </source>
</reference>
<dbReference type="GO" id="GO:0003677">
    <property type="term" value="F:DNA binding"/>
    <property type="evidence" value="ECO:0007669"/>
    <property type="project" value="UniProtKB-KW"/>
</dbReference>
<dbReference type="InterPro" id="IPR001034">
    <property type="entry name" value="DeoR_HTH"/>
</dbReference>
<organism evidence="6 7">
    <name type="scientific">Staphylococcus argensis</name>
    <dbReference type="NCBI Taxonomy" id="1607738"/>
    <lineage>
        <taxon>Bacteria</taxon>
        <taxon>Bacillati</taxon>
        <taxon>Bacillota</taxon>
        <taxon>Bacilli</taxon>
        <taxon>Bacillales</taxon>
        <taxon>Staphylococcaceae</taxon>
        <taxon>Staphylococcus</taxon>
    </lineage>
</organism>
<dbReference type="SMART" id="SM01134">
    <property type="entry name" value="DeoRC"/>
    <property type="match status" value="1"/>
</dbReference>
<keyword evidence="2" id="KW-0805">Transcription regulation</keyword>
<dbReference type="SMART" id="SM00420">
    <property type="entry name" value="HTH_DEOR"/>
    <property type="match status" value="1"/>
</dbReference>
<dbReference type="PRINTS" id="PR00037">
    <property type="entry name" value="HTHLACR"/>
</dbReference>
<dbReference type="Proteomes" id="UP000242712">
    <property type="component" value="Unassembled WGS sequence"/>
</dbReference>
<dbReference type="InterPro" id="IPR050313">
    <property type="entry name" value="Carb_Metab_HTH_regulators"/>
</dbReference>
<dbReference type="RefSeq" id="WP_103370771.1">
    <property type="nucleotide sequence ID" value="NZ_CBCRVO010000001.1"/>
</dbReference>
<dbReference type="SUPFAM" id="SSF100950">
    <property type="entry name" value="NagB/RpiA/CoA transferase-like"/>
    <property type="match status" value="1"/>
</dbReference>
<dbReference type="InterPro" id="IPR018356">
    <property type="entry name" value="Tscrpt_reg_HTH_DeoR_CS"/>
</dbReference>
<protein>
    <submittedName>
        <fullName evidence="6">DeoR family transcriptional regulator</fullName>
    </submittedName>
</protein>
<evidence type="ECO:0000256" key="1">
    <source>
        <dbReference type="ARBA" id="ARBA00022736"/>
    </source>
</evidence>
<dbReference type="SUPFAM" id="SSF46785">
    <property type="entry name" value="Winged helix' DNA-binding domain"/>
    <property type="match status" value="1"/>
</dbReference>
<dbReference type="PANTHER" id="PTHR30363:SF56">
    <property type="entry name" value="TRANSCRIPTIONAL REGULATOR, DEOR FAMILY"/>
    <property type="match status" value="1"/>
</dbReference>
<dbReference type="Pfam" id="PF00455">
    <property type="entry name" value="DeoRC"/>
    <property type="match status" value="1"/>
</dbReference>
<dbReference type="Gene3D" id="1.10.10.10">
    <property type="entry name" value="Winged helix-like DNA-binding domain superfamily/Winged helix DNA-binding domain"/>
    <property type="match status" value="1"/>
</dbReference>
<dbReference type="GeneID" id="98296926"/>
<evidence type="ECO:0000256" key="2">
    <source>
        <dbReference type="ARBA" id="ARBA00023015"/>
    </source>
</evidence>
<dbReference type="OrthoDB" id="9797223at2"/>